<dbReference type="OrthoDB" id="5425130at2759"/>
<feature type="compositionally biased region" description="Polar residues" evidence="1">
    <location>
        <begin position="353"/>
        <end position="362"/>
    </location>
</feature>
<evidence type="ECO:0000313" key="3">
    <source>
        <dbReference type="Proteomes" id="UP000663671"/>
    </source>
</evidence>
<feature type="compositionally biased region" description="Polar residues" evidence="1">
    <location>
        <begin position="484"/>
        <end position="494"/>
    </location>
</feature>
<organism evidence="2 3">
    <name type="scientific">Ajellomyces capsulatus</name>
    <name type="common">Darling's disease fungus</name>
    <name type="synonym">Histoplasma capsulatum</name>
    <dbReference type="NCBI Taxonomy" id="5037"/>
    <lineage>
        <taxon>Eukaryota</taxon>
        <taxon>Fungi</taxon>
        <taxon>Dikarya</taxon>
        <taxon>Ascomycota</taxon>
        <taxon>Pezizomycotina</taxon>
        <taxon>Eurotiomycetes</taxon>
        <taxon>Eurotiomycetidae</taxon>
        <taxon>Onygenales</taxon>
        <taxon>Ajellomycetaceae</taxon>
        <taxon>Histoplasma</taxon>
    </lineage>
</organism>
<evidence type="ECO:0000256" key="1">
    <source>
        <dbReference type="SAM" id="MobiDB-lite"/>
    </source>
</evidence>
<feature type="compositionally biased region" description="Polar residues" evidence="1">
    <location>
        <begin position="407"/>
        <end position="428"/>
    </location>
</feature>
<dbReference type="Proteomes" id="UP000663671">
    <property type="component" value="Chromosome 3"/>
</dbReference>
<feature type="compositionally biased region" description="Polar residues" evidence="1">
    <location>
        <begin position="656"/>
        <end position="666"/>
    </location>
</feature>
<dbReference type="VEuPathDB" id="FungiDB:I7I51_06471"/>
<feature type="compositionally biased region" description="Low complexity" evidence="1">
    <location>
        <begin position="461"/>
        <end position="483"/>
    </location>
</feature>
<dbReference type="EMBL" id="CP069115">
    <property type="protein sequence ID" value="QSS65625.1"/>
    <property type="molecule type" value="Genomic_DNA"/>
</dbReference>
<feature type="region of interest" description="Disordered" evidence="1">
    <location>
        <begin position="407"/>
        <end position="494"/>
    </location>
</feature>
<feature type="region of interest" description="Disordered" evidence="1">
    <location>
        <begin position="655"/>
        <end position="680"/>
    </location>
</feature>
<protein>
    <submittedName>
        <fullName evidence="2">Uncharacterized protein</fullName>
    </submittedName>
</protein>
<name>A0A8A1MIC8_AJECA</name>
<gene>
    <name evidence="2" type="ORF">I7I51_06471</name>
</gene>
<evidence type="ECO:0000313" key="2">
    <source>
        <dbReference type="EMBL" id="QSS65625.1"/>
    </source>
</evidence>
<proteinExistence type="predicted"/>
<feature type="region of interest" description="Disordered" evidence="1">
    <location>
        <begin position="347"/>
        <end position="395"/>
    </location>
</feature>
<sequence>MPFDYSKRRISPRYITQPCLKYLCFHAVKNVLNPPAGIAIFSSHDTVLLKMRFSLGTGQDKANLAHHLLLRAWAATMTPLEIENSPNLWISKDRYQRIAATLEYHGPIFPFVSQPRSPAGRLVEDSSQDFCSEYPSRWIFERILIHFNASEEVSSRFGAYVPPNGVGANGTDLFSPHILQRLDAPNSHSQARLRWRNVESKKAILRLYRSAYHLVNWTLWLFKSTPTSFVILPRQLHILAALQGLVSDRSGLGTNLNNFRFDPIFAYKYQKGRQIQTGTALVEFCAQEIYRRIKINLNLRIDDRLARHDLKLSSSEALLSRRYRRSITAGMDPSELSIVTVQLSASEGKYPSRTRSAQTTNIRFADSLPVRRPDKPRTRLENPYAPPKSQYNPHPHVQSMIIRKSRSFTPPSIPTDLSSRSITLSPSGSPKPLPHYPQEPSKNRPNEMNGFKKPSSPPLVASDASSNASATSINSSSNSSTSTQVTEPTIKTENQYANPIVKPIVLESPSKDNNIPRPSKQLRMKKNLIPPLTKVHFSCYQSHRYLAPSNNVVYPVPCMTCLNDDQLIRWRYDREVQAPLAQGTYGIPSGGAGECREFMKKFDSFYRFSTLLAIPFDKPCGMSAPREAGNNITISAYNRDVSMEQTLYASFPKPPLSSQQCKQPVSSEVGFQATGTPTLI</sequence>
<accession>A0A8A1MIC8</accession>
<reference evidence="2" key="1">
    <citation type="submission" date="2021-01" db="EMBL/GenBank/DDBJ databases">
        <title>Chromosome-level genome assembly of a human fungal pathogen reveals clustering of transcriptionally co-regulated genes.</title>
        <authorList>
            <person name="Voorhies M."/>
            <person name="Cohen S."/>
            <person name="Shea T.P."/>
            <person name="Petrus S."/>
            <person name="Munoz J.F."/>
            <person name="Poplawski S."/>
            <person name="Goldman W.E."/>
            <person name="Michael T."/>
            <person name="Cuomo C.A."/>
            <person name="Sil A."/>
            <person name="Beyhan S."/>
        </authorList>
    </citation>
    <scope>NUCLEOTIDE SEQUENCE</scope>
    <source>
        <strain evidence="2">WU24</strain>
    </source>
</reference>
<feature type="compositionally biased region" description="Basic and acidic residues" evidence="1">
    <location>
        <begin position="369"/>
        <end position="380"/>
    </location>
</feature>
<dbReference type="AlphaFoldDB" id="A0A8A1MIC8"/>